<sequence length="179" mass="20328">MDLFERNDVERLIKLLAIKLDEAGVVGTVSIVGGAAISLQYVHDRDSTTDIDALFPQSQAVRSVIEEISKSENLPKDWINDAVTAYVPFEVSNMWLDLFSIGEVTVRVASAELLLAMKLRADRGLRDRDDIYNLLVICGCKSILEVEEIYEKFHHQEVMDGRTRQVVKEMMATLRREDK</sequence>
<reference evidence="2" key="1">
    <citation type="submission" date="2014-05" db="EMBL/GenBank/DDBJ databases">
        <title>Key roles for freshwater Actinobacteria revealed by deep metagenomic sequencing.</title>
        <authorList>
            <person name="Ghai R."/>
            <person name="Mizuno C.M."/>
            <person name="Picazo A."/>
            <person name="Camacho A."/>
            <person name="Rodriguez-Valera F."/>
        </authorList>
    </citation>
    <scope>NUCLEOTIDE SEQUENCE</scope>
</reference>
<dbReference type="Pfam" id="PF19502">
    <property type="entry name" value="DUF6036"/>
    <property type="match status" value="1"/>
</dbReference>
<organism evidence="2">
    <name type="scientific">freshwater metagenome</name>
    <dbReference type="NCBI Taxonomy" id="449393"/>
    <lineage>
        <taxon>unclassified sequences</taxon>
        <taxon>metagenomes</taxon>
        <taxon>ecological metagenomes</taxon>
    </lineage>
</organism>
<comment type="caution">
    <text evidence="2">The sequence shown here is derived from an EMBL/GenBank/DDBJ whole genome shotgun (WGS) entry which is preliminary data.</text>
</comment>
<gene>
    <name evidence="2" type="ORF">GM50_20130</name>
</gene>
<accession>A0A094PT91</accession>
<feature type="domain" description="DUF6036" evidence="1">
    <location>
        <begin position="29"/>
        <end position="140"/>
    </location>
</feature>
<dbReference type="EMBL" id="JNSK01000133">
    <property type="protein sequence ID" value="KGA14342.1"/>
    <property type="molecule type" value="Genomic_DNA"/>
</dbReference>
<evidence type="ECO:0000313" key="2">
    <source>
        <dbReference type="EMBL" id="KGA14342.1"/>
    </source>
</evidence>
<proteinExistence type="predicted"/>
<name>A0A094PT91_9ZZZZ</name>
<protein>
    <recommendedName>
        <fullName evidence="1">DUF6036 domain-containing protein</fullName>
    </recommendedName>
</protein>
<dbReference type="AlphaFoldDB" id="A0A094PT91"/>
<dbReference type="InterPro" id="IPR045792">
    <property type="entry name" value="DUF6036"/>
</dbReference>
<evidence type="ECO:0000259" key="1">
    <source>
        <dbReference type="Pfam" id="PF19502"/>
    </source>
</evidence>